<keyword evidence="5" id="KW-1185">Reference proteome</keyword>
<evidence type="ECO:0000256" key="2">
    <source>
        <dbReference type="SAM" id="Phobius"/>
    </source>
</evidence>
<dbReference type="Gene3D" id="3.10.620.30">
    <property type="match status" value="1"/>
</dbReference>
<keyword evidence="2" id="KW-0812">Transmembrane</keyword>
<dbReference type="Pfam" id="PF01841">
    <property type="entry name" value="Transglut_core"/>
    <property type="match status" value="1"/>
</dbReference>
<feature type="compositionally biased region" description="Acidic residues" evidence="1">
    <location>
        <begin position="620"/>
        <end position="633"/>
    </location>
</feature>
<organism evidence="4 5">
    <name type="scientific">Pseudoclavibacter endophyticus</name>
    <dbReference type="NCBI Taxonomy" id="1778590"/>
    <lineage>
        <taxon>Bacteria</taxon>
        <taxon>Bacillati</taxon>
        <taxon>Actinomycetota</taxon>
        <taxon>Actinomycetes</taxon>
        <taxon>Micrococcales</taxon>
        <taxon>Microbacteriaceae</taxon>
        <taxon>Pseudoclavibacter</taxon>
    </lineage>
</organism>
<dbReference type="InterPro" id="IPR052901">
    <property type="entry name" value="Bact_TGase-like"/>
</dbReference>
<dbReference type="EMBL" id="WBJY01000001">
    <property type="protein sequence ID" value="KAB1649295.1"/>
    <property type="molecule type" value="Genomic_DNA"/>
</dbReference>
<feature type="transmembrane region" description="Helical" evidence="2">
    <location>
        <begin position="252"/>
        <end position="276"/>
    </location>
</feature>
<feature type="transmembrane region" description="Helical" evidence="2">
    <location>
        <begin position="188"/>
        <end position="206"/>
    </location>
</feature>
<feature type="region of interest" description="Disordered" evidence="1">
    <location>
        <begin position="1"/>
        <end position="49"/>
    </location>
</feature>
<dbReference type="InterPro" id="IPR021878">
    <property type="entry name" value="TgpA_N"/>
</dbReference>
<comment type="caution">
    <text evidence="4">The sequence shown here is derived from an EMBL/GenBank/DDBJ whole genome shotgun (WGS) entry which is preliminary data.</text>
</comment>
<evidence type="ECO:0000256" key="1">
    <source>
        <dbReference type="SAM" id="MobiDB-lite"/>
    </source>
</evidence>
<feature type="region of interest" description="Disordered" evidence="1">
    <location>
        <begin position="610"/>
        <end position="654"/>
    </location>
</feature>
<sequence>MTQTQRGRRPPAPSSRERATGLGARARGGGSAGHRPAARASGTRLPVRDPGSTGSWFVSVSLLLVISAASLLALPLFTTTGWAVDAIVMAVSVIGGAALVRTFTGGVLWPALASVAAFIVVLSLRLQPDSVVDFFAVWGREGMLLIEQLASDAPPLRETHAAVTALVAVVGVVAALCDLFVFGLRGRVSAVLPLIVFPILPVALGVPEIDLWPTMWLAGAFVIYLFATTWWHQRIADERLADAGYLVDSRGVSGWFGAVGMAAAGLVIALVASIVVPTPAGVAWLTQGTGASLSTNRANPILDLGDDLRRSDPVDVLQYATSISSGPLPYLALVTLTQLDGASEWSPGEFAADATTDGGARLPEPAGVSAEAPTTSFGANIVVEQGVSPYLPHPGVPLQVQNLTTEYGLQASTGDLRELAGEALGQHFEYSGLRLDASPDLIASAPYLVPDELAGLTAVPDGAAAARIRSELEGIVDPNSSHYVQAQQVQAYLTSDAFTYSEVSPVAEGYDGTNLDVTAQFLDVKSGYCVHFSSAMAIMARMLGIPSRVQVGFTPGTPVSINSQDQLVYQVTSRDLHSWAELWVEGYGWVPFEATPAAGVGNTVVPDVTETGLDLPESPEATEEAPQADEEVEQTALPEASPTSDTVDPESAPIGSEGDALAWLGPAVGVAALVLLALLFVLAIPALARTLQRRRRRALVTGGAPGAAAIAWRELLAEARDHRAGVPMGADVRAQEDRLAELATAAPAAAPAGSPAADEIRTALERLRVAVERAAFARPDAGGEWPDWSDVERVERGIRDGSTRRGRARAVLAPASLTRGARARRARARMPAGRGR</sequence>
<feature type="transmembrane region" description="Helical" evidence="2">
    <location>
        <begin position="212"/>
        <end position="231"/>
    </location>
</feature>
<dbReference type="OrthoDB" id="9804023at2"/>
<evidence type="ECO:0000313" key="4">
    <source>
        <dbReference type="EMBL" id="KAB1649295.1"/>
    </source>
</evidence>
<accession>A0A6H9WR94</accession>
<proteinExistence type="predicted"/>
<keyword evidence="2" id="KW-0472">Membrane</keyword>
<feature type="region of interest" description="Disordered" evidence="1">
    <location>
        <begin position="351"/>
        <end position="370"/>
    </location>
</feature>
<dbReference type="AlphaFoldDB" id="A0A6H9WR94"/>
<feature type="transmembrane region" description="Helical" evidence="2">
    <location>
        <begin position="663"/>
        <end position="688"/>
    </location>
</feature>
<dbReference type="Proteomes" id="UP000431744">
    <property type="component" value="Unassembled WGS sequence"/>
</dbReference>
<dbReference type="Pfam" id="PF11992">
    <property type="entry name" value="TgpA_N"/>
    <property type="match status" value="1"/>
</dbReference>
<dbReference type="SMART" id="SM00460">
    <property type="entry name" value="TGc"/>
    <property type="match status" value="1"/>
</dbReference>
<dbReference type="PANTHER" id="PTHR42736">
    <property type="entry name" value="PROTEIN-GLUTAMINE GAMMA-GLUTAMYLTRANSFERASE"/>
    <property type="match status" value="1"/>
</dbReference>
<feature type="region of interest" description="Disordered" evidence="1">
    <location>
        <begin position="802"/>
        <end position="836"/>
    </location>
</feature>
<name>A0A6H9WR94_9MICO</name>
<feature type="transmembrane region" description="Helical" evidence="2">
    <location>
        <begin position="107"/>
        <end position="126"/>
    </location>
</feature>
<feature type="compositionally biased region" description="Low complexity" evidence="1">
    <location>
        <begin position="33"/>
        <end position="42"/>
    </location>
</feature>
<feature type="domain" description="Transglutaminase-like" evidence="3">
    <location>
        <begin position="521"/>
        <end position="596"/>
    </location>
</feature>
<keyword evidence="2" id="KW-1133">Transmembrane helix</keyword>
<feature type="transmembrane region" description="Helical" evidence="2">
    <location>
        <begin position="161"/>
        <end position="181"/>
    </location>
</feature>
<feature type="transmembrane region" description="Helical" evidence="2">
    <location>
        <begin position="54"/>
        <end position="76"/>
    </location>
</feature>
<dbReference type="RefSeq" id="WP_158027887.1">
    <property type="nucleotide sequence ID" value="NZ_BMHG01000001.1"/>
</dbReference>
<dbReference type="SUPFAM" id="SSF54001">
    <property type="entry name" value="Cysteine proteinases"/>
    <property type="match status" value="1"/>
</dbReference>
<dbReference type="InterPro" id="IPR002931">
    <property type="entry name" value="Transglutaminase-like"/>
</dbReference>
<dbReference type="InterPro" id="IPR038765">
    <property type="entry name" value="Papain-like_cys_pep_sf"/>
</dbReference>
<evidence type="ECO:0000259" key="3">
    <source>
        <dbReference type="SMART" id="SM00460"/>
    </source>
</evidence>
<protein>
    <submittedName>
        <fullName evidence="4">Transglutaminase domain-containing protein</fullName>
    </submittedName>
</protein>
<dbReference type="PANTHER" id="PTHR42736:SF1">
    <property type="entry name" value="PROTEIN-GLUTAMINE GAMMA-GLUTAMYLTRANSFERASE"/>
    <property type="match status" value="1"/>
</dbReference>
<feature type="transmembrane region" description="Helical" evidence="2">
    <location>
        <begin position="82"/>
        <end position="100"/>
    </location>
</feature>
<gene>
    <name evidence="4" type="ORF">F8O04_03200</name>
</gene>
<reference evidence="4 5" key="1">
    <citation type="submission" date="2019-09" db="EMBL/GenBank/DDBJ databases">
        <title>Phylogeny of genus Pseudoclavibacter and closely related genus.</title>
        <authorList>
            <person name="Li Y."/>
        </authorList>
    </citation>
    <scope>NUCLEOTIDE SEQUENCE [LARGE SCALE GENOMIC DNA]</scope>
    <source>
        <strain evidence="4 5">EGI 60007</strain>
    </source>
</reference>
<evidence type="ECO:0000313" key="5">
    <source>
        <dbReference type="Proteomes" id="UP000431744"/>
    </source>
</evidence>